<dbReference type="Proteomes" id="UP000008783">
    <property type="component" value="Unassembled WGS sequence"/>
</dbReference>
<dbReference type="HOGENOM" id="CLU_2455833_0_0_1"/>
<dbReference type="RefSeq" id="XP_003329688.2">
    <property type="nucleotide sequence ID" value="XM_003329640.2"/>
</dbReference>
<reference key="1">
    <citation type="submission" date="2007-01" db="EMBL/GenBank/DDBJ databases">
        <title>The Genome Sequence of Puccinia graminis f. sp. tritici Strain CRL 75-36-700-3.</title>
        <authorList>
            <consortium name="The Broad Institute Genome Sequencing Platform"/>
            <person name="Birren B."/>
            <person name="Lander E."/>
            <person name="Galagan J."/>
            <person name="Nusbaum C."/>
            <person name="Devon K."/>
            <person name="Cuomo C."/>
            <person name="Jaffe D."/>
            <person name="Butler J."/>
            <person name="Alvarez P."/>
            <person name="Gnerre S."/>
            <person name="Grabherr M."/>
            <person name="Mauceli E."/>
            <person name="Brockman W."/>
            <person name="Young S."/>
            <person name="LaButti K."/>
            <person name="Sykes S."/>
            <person name="DeCaprio D."/>
            <person name="Crawford M."/>
            <person name="Koehrsen M."/>
            <person name="Engels R."/>
            <person name="Montgomery P."/>
            <person name="Pearson M."/>
            <person name="Howarth C."/>
            <person name="Larson L."/>
            <person name="White J."/>
            <person name="Zeng Q."/>
            <person name="Kodira C."/>
            <person name="Yandava C."/>
            <person name="Alvarado L."/>
            <person name="O'Leary S."/>
            <person name="Szabo L."/>
            <person name="Dean R."/>
            <person name="Schein J."/>
        </authorList>
    </citation>
    <scope>NUCLEOTIDE SEQUENCE</scope>
    <source>
        <strain>CRL 75-36-700-3</strain>
    </source>
</reference>
<gene>
    <name evidence="1" type="ORF">PGTG_11438</name>
</gene>
<dbReference type="KEGG" id="pgr:PGTG_11438"/>
<evidence type="ECO:0000313" key="1">
    <source>
        <dbReference type="EMBL" id="EFP85269.2"/>
    </source>
</evidence>
<dbReference type="STRING" id="418459.E3KLS0"/>
<dbReference type="OrthoDB" id="6354873at2759"/>
<proteinExistence type="predicted"/>
<protein>
    <submittedName>
        <fullName evidence="1">Uncharacterized protein</fullName>
    </submittedName>
</protein>
<evidence type="ECO:0000313" key="2">
    <source>
        <dbReference type="Proteomes" id="UP000008783"/>
    </source>
</evidence>
<dbReference type="GeneID" id="10527258"/>
<dbReference type="AlphaFoldDB" id="E3KLS0"/>
<dbReference type="EMBL" id="DS178294">
    <property type="protein sequence ID" value="EFP85269.2"/>
    <property type="molecule type" value="Genomic_DNA"/>
</dbReference>
<accession>E3KLS0</accession>
<reference evidence="2" key="2">
    <citation type="journal article" date="2011" name="Proc. Natl. Acad. Sci. U.S.A.">
        <title>Obligate biotrophy features unraveled by the genomic analysis of rust fungi.</title>
        <authorList>
            <person name="Duplessis S."/>
            <person name="Cuomo C.A."/>
            <person name="Lin Y.-C."/>
            <person name="Aerts A."/>
            <person name="Tisserant E."/>
            <person name="Veneault-Fourrey C."/>
            <person name="Joly D.L."/>
            <person name="Hacquard S."/>
            <person name="Amselem J."/>
            <person name="Cantarel B.L."/>
            <person name="Chiu R."/>
            <person name="Coutinho P.M."/>
            <person name="Feau N."/>
            <person name="Field M."/>
            <person name="Frey P."/>
            <person name="Gelhaye E."/>
            <person name="Goldberg J."/>
            <person name="Grabherr M.G."/>
            <person name="Kodira C.D."/>
            <person name="Kohler A."/>
            <person name="Kuees U."/>
            <person name="Lindquist E.A."/>
            <person name="Lucas S.M."/>
            <person name="Mago R."/>
            <person name="Mauceli E."/>
            <person name="Morin E."/>
            <person name="Murat C."/>
            <person name="Pangilinan J.L."/>
            <person name="Park R."/>
            <person name="Pearson M."/>
            <person name="Quesneville H."/>
            <person name="Rouhier N."/>
            <person name="Sakthikumar S."/>
            <person name="Salamov A.A."/>
            <person name="Schmutz J."/>
            <person name="Selles B."/>
            <person name="Shapiro H."/>
            <person name="Tanguay P."/>
            <person name="Tuskan G.A."/>
            <person name="Henrissat B."/>
            <person name="Van de Peer Y."/>
            <person name="Rouze P."/>
            <person name="Ellis J.G."/>
            <person name="Dodds P.N."/>
            <person name="Schein J.E."/>
            <person name="Zhong S."/>
            <person name="Hamelin R.C."/>
            <person name="Grigoriev I.V."/>
            <person name="Szabo L.J."/>
            <person name="Martin F."/>
        </authorList>
    </citation>
    <scope>NUCLEOTIDE SEQUENCE [LARGE SCALE GENOMIC DNA]</scope>
    <source>
        <strain evidence="2">CRL 75-36-700-3 / race SCCL</strain>
    </source>
</reference>
<dbReference type="InParanoid" id="E3KLS0"/>
<keyword evidence="2" id="KW-1185">Reference proteome</keyword>
<sequence>MPKLSYFFIFDHRLKKHPKFLKNQIKLEILCALKAIGPIDILALPLHLAQVRGHSKFFLPILQSTPEWATLRISDRAVIGAYGTIHIES</sequence>
<name>E3KLS0_PUCGT</name>
<organism evidence="1 2">
    <name type="scientific">Puccinia graminis f. sp. tritici (strain CRL 75-36-700-3 / race SCCL)</name>
    <name type="common">Black stem rust fungus</name>
    <dbReference type="NCBI Taxonomy" id="418459"/>
    <lineage>
        <taxon>Eukaryota</taxon>
        <taxon>Fungi</taxon>
        <taxon>Dikarya</taxon>
        <taxon>Basidiomycota</taxon>
        <taxon>Pucciniomycotina</taxon>
        <taxon>Pucciniomycetes</taxon>
        <taxon>Pucciniales</taxon>
        <taxon>Pucciniaceae</taxon>
        <taxon>Puccinia</taxon>
    </lineage>
</organism>
<dbReference type="VEuPathDB" id="FungiDB:PGTG_11438"/>